<comment type="caution">
    <text evidence="12">The sequence shown here is derived from an EMBL/GenBank/DDBJ whole genome shotgun (WGS) entry which is preliminary data.</text>
</comment>
<evidence type="ECO:0000256" key="6">
    <source>
        <dbReference type="ARBA" id="ARBA00022833"/>
    </source>
</evidence>
<dbReference type="RefSeq" id="WP_025357294.1">
    <property type="nucleotide sequence ID" value="NZ_BAAABQ010000018.1"/>
</dbReference>
<dbReference type="Gene3D" id="1.10.390.10">
    <property type="entry name" value="Neutral Protease Domain 2"/>
    <property type="match status" value="1"/>
</dbReference>
<dbReference type="InterPro" id="IPR001570">
    <property type="entry name" value="Peptidase_M4_C_domain"/>
</dbReference>
<proteinExistence type="inferred from homology"/>
<dbReference type="InterPro" id="IPR027268">
    <property type="entry name" value="Peptidase_M4/M1_CTD_sf"/>
</dbReference>
<keyword evidence="8" id="KW-0964">Secreted</keyword>
<dbReference type="InterPro" id="IPR050728">
    <property type="entry name" value="Zinc_Metalloprotease_M4"/>
</dbReference>
<dbReference type="PROSITE" id="PS51318">
    <property type="entry name" value="TAT"/>
    <property type="match status" value="1"/>
</dbReference>
<dbReference type="Gene3D" id="3.10.170.10">
    <property type="match status" value="1"/>
</dbReference>
<comment type="function">
    <text evidence="8">Extracellular zinc metalloprotease.</text>
</comment>
<dbReference type="SUPFAM" id="SSF55486">
    <property type="entry name" value="Metalloproteases ('zincins'), catalytic domain"/>
    <property type="match status" value="1"/>
</dbReference>
<sequence length="542" mass="55983">MSSRRTAAIAAALAASSLIAGGIGGAATASAQTDQLSTDGSGRVIAVEPTTPVAAPQGASTAGAAQSHTARLARQFGLPVGELVLSEVRQLPGGSIAKLQQRIGGVPVFGAQIVQDLDGSGALLAAVGKTSQRSEGGFPADSTAAKAKAGKAAVDAVAKKDSTAKALRADAAENYWYDASLGTDGTSATAVPAYFVPVHGADPEDKWTVVVRAETNQVLTVWGEARHATNRVVCDAKRKIVDLDTATLADIRCGTGQAFGVSRAEGQAAAATADVNKVYDYFGSAQSFYSTYTGYDLTANIGANYNDGRGKALRGTVRMCEISTGNDGLRHTQCPWANAFWDGEQMAFGEGVTTLDITGHELTHGVTQHVNGLKGGYAQAINEGMSDVFGKFIAIKANDPNATGANRWLLGVGSSIGQVRDMKNPANSGEGPGPDRVNGKYWVGPDGDEHINAGVVGKVDYLITDGDTFNGQTVRGLGENKSIALWWKVENLLRSSATFKDLGNALNTACTTNARTGVAGTTTADCTQVANAVKATQLLQNA</sequence>
<feature type="domain" description="Peptidase M4" evidence="9">
    <location>
        <begin position="306"/>
        <end position="368"/>
    </location>
</feature>
<comment type="subcellular location">
    <subcellularLocation>
        <location evidence="8">Secreted</location>
    </subcellularLocation>
</comment>
<name>A0ABR6BVF7_9PSEU</name>
<keyword evidence="3" id="KW-0479">Metal-binding</keyword>
<comment type="cofactor">
    <cofactor evidence="8">
        <name>Zn(2+)</name>
        <dbReference type="ChEBI" id="CHEBI:29105"/>
    </cofactor>
</comment>
<evidence type="ECO:0000259" key="10">
    <source>
        <dbReference type="Pfam" id="PF02868"/>
    </source>
</evidence>
<feature type="chain" id="PRO_5045007425" description="Neutral metalloproteinase" evidence="8">
    <location>
        <begin position="21"/>
        <end position="542"/>
    </location>
</feature>
<keyword evidence="4 8" id="KW-0732">Signal</keyword>
<accession>A0ABR6BVF7</accession>
<dbReference type="EMBL" id="JACJID010000007">
    <property type="protein sequence ID" value="MBA8930895.1"/>
    <property type="molecule type" value="Genomic_DNA"/>
</dbReference>
<dbReference type="PRINTS" id="PR00730">
    <property type="entry name" value="THERMOLYSIN"/>
</dbReference>
<dbReference type="PANTHER" id="PTHR33794:SF1">
    <property type="entry name" value="BACILLOLYSIN"/>
    <property type="match status" value="1"/>
</dbReference>
<comment type="similarity">
    <text evidence="1 8">Belongs to the peptidase M4 family.</text>
</comment>
<dbReference type="Pfam" id="PF07504">
    <property type="entry name" value="FTP"/>
    <property type="match status" value="1"/>
</dbReference>
<protein>
    <recommendedName>
        <fullName evidence="8">Neutral metalloproteinase</fullName>
        <ecNumber evidence="8">3.4.24.-</ecNumber>
    </recommendedName>
</protein>
<evidence type="ECO:0000259" key="9">
    <source>
        <dbReference type="Pfam" id="PF01447"/>
    </source>
</evidence>
<dbReference type="PANTHER" id="PTHR33794">
    <property type="entry name" value="BACILLOLYSIN"/>
    <property type="match status" value="1"/>
</dbReference>
<dbReference type="InterPro" id="IPR011096">
    <property type="entry name" value="FTP_domain"/>
</dbReference>
<evidence type="ECO:0000256" key="2">
    <source>
        <dbReference type="ARBA" id="ARBA00022670"/>
    </source>
</evidence>
<dbReference type="Pfam" id="PF02868">
    <property type="entry name" value="Peptidase_M4_C"/>
    <property type="match status" value="1"/>
</dbReference>
<evidence type="ECO:0000259" key="11">
    <source>
        <dbReference type="Pfam" id="PF07504"/>
    </source>
</evidence>
<evidence type="ECO:0000313" key="12">
    <source>
        <dbReference type="EMBL" id="MBA8930895.1"/>
    </source>
</evidence>
<evidence type="ECO:0000256" key="1">
    <source>
        <dbReference type="ARBA" id="ARBA00009388"/>
    </source>
</evidence>
<evidence type="ECO:0000256" key="8">
    <source>
        <dbReference type="RuleBase" id="RU366073"/>
    </source>
</evidence>
<dbReference type="GO" id="GO:0008237">
    <property type="term" value="F:metallopeptidase activity"/>
    <property type="evidence" value="ECO:0007669"/>
    <property type="project" value="UniProtKB-KW"/>
</dbReference>
<dbReference type="Proteomes" id="UP000517916">
    <property type="component" value="Unassembled WGS sequence"/>
</dbReference>
<feature type="signal peptide" evidence="8">
    <location>
        <begin position="1"/>
        <end position="20"/>
    </location>
</feature>
<evidence type="ECO:0000256" key="7">
    <source>
        <dbReference type="ARBA" id="ARBA00023049"/>
    </source>
</evidence>
<evidence type="ECO:0000256" key="4">
    <source>
        <dbReference type="ARBA" id="ARBA00022729"/>
    </source>
</evidence>
<keyword evidence="5 8" id="KW-0378">Hydrolase</keyword>
<feature type="domain" description="Peptidase M4 C-terminal" evidence="10">
    <location>
        <begin position="380"/>
        <end position="534"/>
    </location>
</feature>
<feature type="domain" description="FTP" evidence="11">
    <location>
        <begin position="93"/>
        <end position="128"/>
    </location>
</feature>
<dbReference type="Pfam" id="PF01447">
    <property type="entry name" value="Peptidase_M4"/>
    <property type="match status" value="1"/>
</dbReference>
<keyword evidence="2 8" id="KW-0645">Protease</keyword>
<dbReference type="InterPro" id="IPR013856">
    <property type="entry name" value="Peptidase_M4_domain"/>
</dbReference>
<reference evidence="12 13" key="1">
    <citation type="submission" date="2020-08" db="EMBL/GenBank/DDBJ databases">
        <title>Genomic Encyclopedia of Archaeal and Bacterial Type Strains, Phase II (KMG-II): from individual species to whole genera.</title>
        <authorList>
            <person name="Goeker M."/>
        </authorList>
    </citation>
    <scope>NUCLEOTIDE SEQUENCE [LARGE SCALE GENOMIC DNA]</scope>
    <source>
        <strain evidence="12 13">DSM 43850</strain>
    </source>
</reference>
<organism evidence="12 13">
    <name type="scientific">Kutzneria viridogrisea</name>
    <dbReference type="NCBI Taxonomy" id="47990"/>
    <lineage>
        <taxon>Bacteria</taxon>
        <taxon>Bacillati</taxon>
        <taxon>Actinomycetota</taxon>
        <taxon>Actinomycetes</taxon>
        <taxon>Pseudonocardiales</taxon>
        <taxon>Pseudonocardiaceae</taxon>
        <taxon>Kutzneria</taxon>
    </lineage>
</organism>
<evidence type="ECO:0000256" key="5">
    <source>
        <dbReference type="ARBA" id="ARBA00022801"/>
    </source>
</evidence>
<gene>
    <name evidence="12" type="ORF">BC739_008142</name>
</gene>
<evidence type="ECO:0000313" key="13">
    <source>
        <dbReference type="Proteomes" id="UP000517916"/>
    </source>
</evidence>
<evidence type="ECO:0000256" key="3">
    <source>
        <dbReference type="ARBA" id="ARBA00022723"/>
    </source>
</evidence>
<keyword evidence="13" id="KW-1185">Reference proteome</keyword>
<dbReference type="EC" id="3.4.24.-" evidence="8"/>
<dbReference type="InterPro" id="IPR006311">
    <property type="entry name" value="TAT_signal"/>
</dbReference>
<dbReference type="InterPro" id="IPR023612">
    <property type="entry name" value="Peptidase_M4"/>
</dbReference>
<keyword evidence="7 8" id="KW-0482">Metalloprotease</keyword>
<keyword evidence="6 8" id="KW-0862">Zinc</keyword>